<proteinExistence type="predicted"/>
<dbReference type="Proteomes" id="UP000789572">
    <property type="component" value="Unassembled WGS sequence"/>
</dbReference>
<evidence type="ECO:0000313" key="3">
    <source>
        <dbReference type="Proteomes" id="UP000789572"/>
    </source>
</evidence>
<evidence type="ECO:0000256" key="1">
    <source>
        <dbReference type="SAM" id="MobiDB-lite"/>
    </source>
</evidence>
<accession>A0A9N9G9Y3</accession>
<feature type="region of interest" description="Disordered" evidence="1">
    <location>
        <begin position="1"/>
        <end position="22"/>
    </location>
</feature>
<dbReference type="EMBL" id="CAJVPJ010001540">
    <property type="protein sequence ID" value="CAG8595300.1"/>
    <property type="molecule type" value="Genomic_DNA"/>
</dbReference>
<sequence>MTSAKANQGSSSEVISKVTTMNPNTSKISRSAEQFTRKIPASFIGSFLESLHPHFAVGVFRSLEVAYPTIAPQNLVAVA</sequence>
<evidence type="ECO:0000313" key="2">
    <source>
        <dbReference type="EMBL" id="CAG8595300.1"/>
    </source>
</evidence>
<dbReference type="AlphaFoldDB" id="A0A9N9G9Y3"/>
<protein>
    <submittedName>
        <fullName evidence="2">3681_t:CDS:1</fullName>
    </submittedName>
</protein>
<name>A0A9N9G9Y3_9GLOM</name>
<comment type="caution">
    <text evidence="2">The sequence shown here is derived from an EMBL/GenBank/DDBJ whole genome shotgun (WGS) entry which is preliminary data.</text>
</comment>
<reference evidence="2" key="1">
    <citation type="submission" date="2021-06" db="EMBL/GenBank/DDBJ databases">
        <authorList>
            <person name="Kallberg Y."/>
            <person name="Tangrot J."/>
            <person name="Rosling A."/>
        </authorList>
    </citation>
    <scope>NUCLEOTIDE SEQUENCE</scope>
    <source>
        <strain evidence="2">IA702</strain>
    </source>
</reference>
<keyword evidence="3" id="KW-1185">Reference proteome</keyword>
<organism evidence="2 3">
    <name type="scientific">Paraglomus occultum</name>
    <dbReference type="NCBI Taxonomy" id="144539"/>
    <lineage>
        <taxon>Eukaryota</taxon>
        <taxon>Fungi</taxon>
        <taxon>Fungi incertae sedis</taxon>
        <taxon>Mucoromycota</taxon>
        <taxon>Glomeromycotina</taxon>
        <taxon>Glomeromycetes</taxon>
        <taxon>Paraglomerales</taxon>
        <taxon>Paraglomeraceae</taxon>
        <taxon>Paraglomus</taxon>
    </lineage>
</organism>
<gene>
    <name evidence="2" type="ORF">POCULU_LOCUS7183</name>
</gene>